<dbReference type="AlphaFoldDB" id="A0A6C0JGG8"/>
<keyword evidence="1" id="KW-0812">Transmembrane</keyword>
<dbReference type="EMBL" id="MN740389">
    <property type="protein sequence ID" value="QHU03886.1"/>
    <property type="molecule type" value="Genomic_DNA"/>
</dbReference>
<keyword evidence="1" id="KW-1133">Transmembrane helix</keyword>
<sequence length="285" mass="31637">MGDKSNIWDALRDADTNPATNNVDLNGLLSIQQNYLTYLKTQSQDKNSAPIIKNIQTNLTDTYNNYVNANETTDGLLTHQKEMSDIVDTERQRLIDKKESVDRILFGQKRAVGLNDGQRSRQKAYTFVIITFIITLGAFILIYILSTMLPMVPQIVFDILSIIVFCIGAYYIGTTLIDINSRSKMNYDELDLTTLTSPAPGNTVAESSSNQGSGSIYDLIDTPNFCAKGDCCGQGTTWDKVNGVCVPGNTLVSGFTSLNFTNLSDSKHNISVNTPFEFNQYVPYR</sequence>
<keyword evidence="1" id="KW-0472">Membrane</keyword>
<reference evidence="2" key="1">
    <citation type="journal article" date="2020" name="Nature">
        <title>Giant virus diversity and host interactions through global metagenomics.</title>
        <authorList>
            <person name="Schulz F."/>
            <person name="Roux S."/>
            <person name="Paez-Espino D."/>
            <person name="Jungbluth S."/>
            <person name="Walsh D.A."/>
            <person name="Denef V.J."/>
            <person name="McMahon K.D."/>
            <person name="Konstantinidis K.T."/>
            <person name="Eloe-Fadrosh E.A."/>
            <person name="Kyrpides N.C."/>
            <person name="Woyke T."/>
        </authorList>
    </citation>
    <scope>NUCLEOTIDE SEQUENCE</scope>
    <source>
        <strain evidence="2">GVMAG-M-3300027708-20</strain>
    </source>
</reference>
<feature type="transmembrane region" description="Helical" evidence="1">
    <location>
        <begin position="151"/>
        <end position="172"/>
    </location>
</feature>
<accession>A0A6C0JGG8</accession>
<feature type="transmembrane region" description="Helical" evidence="1">
    <location>
        <begin position="124"/>
        <end position="145"/>
    </location>
</feature>
<organism evidence="2">
    <name type="scientific">viral metagenome</name>
    <dbReference type="NCBI Taxonomy" id="1070528"/>
    <lineage>
        <taxon>unclassified sequences</taxon>
        <taxon>metagenomes</taxon>
        <taxon>organismal metagenomes</taxon>
    </lineage>
</organism>
<evidence type="ECO:0000313" key="2">
    <source>
        <dbReference type="EMBL" id="QHU03886.1"/>
    </source>
</evidence>
<proteinExistence type="predicted"/>
<name>A0A6C0JGG8_9ZZZZ</name>
<evidence type="ECO:0000256" key="1">
    <source>
        <dbReference type="SAM" id="Phobius"/>
    </source>
</evidence>
<protein>
    <submittedName>
        <fullName evidence="2">Uncharacterized protein</fullName>
    </submittedName>
</protein>